<feature type="non-terminal residue" evidence="4">
    <location>
        <position position="1"/>
    </location>
</feature>
<dbReference type="InParanoid" id="A0A6P6DX86"/>
<gene>
    <name evidence="4" type="primary">LOC111814997</name>
</gene>
<accession>A0A6P6DX86</accession>
<dbReference type="PANTHER" id="PTHR46961:SF16">
    <property type="entry name" value="DYNEIN AXONEMAL HEAVY CHAIN 17-RELATED"/>
    <property type="match status" value="1"/>
</dbReference>
<dbReference type="InterPro" id="IPR042219">
    <property type="entry name" value="AAA_lid_11_sf"/>
</dbReference>
<evidence type="ECO:0000313" key="3">
    <source>
        <dbReference type="Proteomes" id="UP000515203"/>
    </source>
</evidence>
<feature type="region of interest" description="Disordered" evidence="1">
    <location>
        <begin position="104"/>
        <end position="132"/>
    </location>
</feature>
<organism evidence="3 4">
    <name type="scientific">Octodon degus</name>
    <name type="common">Degu</name>
    <name type="synonym">Sciurus degus</name>
    <dbReference type="NCBI Taxonomy" id="10160"/>
    <lineage>
        <taxon>Eukaryota</taxon>
        <taxon>Metazoa</taxon>
        <taxon>Chordata</taxon>
        <taxon>Craniata</taxon>
        <taxon>Vertebrata</taxon>
        <taxon>Euteleostomi</taxon>
        <taxon>Mammalia</taxon>
        <taxon>Eutheria</taxon>
        <taxon>Euarchontoglires</taxon>
        <taxon>Glires</taxon>
        <taxon>Rodentia</taxon>
        <taxon>Hystricomorpha</taxon>
        <taxon>Octodontidae</taxon>
        <taxon>Octodon</taxon>
    </lineage>
</organism>
<evidence type="ECO:0000256" key="1">
    <source>
        <dbReference type="SAM" id="MobiDB-lite"/>
    </source>
</evidence>
<dbReference type="GeneID" id="111814997"/>
<dbReference type="GO" id="GO:0030286">
    <property type="term" value="C:dynein complex"/>
    <property type="evidence" value="ECO:0007669"/>
    <property type="project" value="InterPro"/>
</dbReference>
<dbReference type="InterPro" id="IPR041658">
    <property type="entry name" value="AAA_lid_11"/>
</dbReference>
<dbReference type="RefSeq" id="XP_023564596.1">
    <property type="nucleotide sequence ID" value="XM_023708828.1"/>
</dbReference>
<dbReference type="GO" id="GO:0045505">
    <property type="term" value="F:dynein intermediate chain binding"/>
    <property type="evidence" value="ECO:0007669"/>
    <property type="project" value="InterPro"/>
</dbReference>
<dbReference type="OrthoDB" id="10251809at2759"/>
<dbReference type="AlphaFoldDB" id="A0A6P6DX86"/>
<name>A0A6P6DX86_OCTDE</name>
<reference evidence="4" key="1">
    <citation type="submission" date="2025-08" db="UniProtKB">
        <authorList>
            <consortium name="RefSeq"/>
        </authorList>
    </citation>
    <scope>IDENTIFICATION</scope>
</reference>
<dbReference type="Pfam" id="PF18198">
    <property type="entry name" value="AAA_lid_11"/>
    <property type="match status" value="1"/>
</dbReference>
<dbReference type="InterPro" id="IPR026983">
    <property type="entry name" value="DHC"/>
</dbReference>
<dbReference type="PANTHER" id="PTHR46961">
    <property type="entry name" value="DYNEIN HEAVY CHAIN 1, AXONEMAL-LIKE PROTEIN"/>
    <property type="match status" value="1"/>
</dbReference>
<evidence type="ECO:0000313" key="4">
    <source>
        <dbReference type="RefSeq" id="XP_023564596.1"/>
    </source>
</evidence>
<dbReference type="GO" id="GO:0007018">
    <property type="term" value="P:microtubule-based movement"/>
    <property type="evidence" value="ECO:0007669"/>
    <property type="project" value="InterPro"/>
</dbReference>
<keyword evidence="3" id="KW-1185">Reference proteome</keyword>
<proteinExistence type="predicted"/>
<dbReference type="GO" id="GO:0051959">
    <property type="term" value="F:dynein light intermediate chain binding"/>
    <property type="evidence" value="ECO:0007669"/>
    <property type="project" value="InterPro"/>
</dbReference>
<evidence type="ECO:0000259" key="2">
    <source>
        <dbReference type="Pfam" id="PF18198"/>
    </source>
</evidence>
<dbReference type="Proteomes" id="UP000515203">
    <property type="component" value="Unplaced"/>
</dbReference>
<dbReference type="Gene3D" id="1.10.8.720">
    <property type="entry name" value="Region D6 of dynein motor"/>
    <property type="match status" value="1"/>
</dbReference>
<feature type="domain" description="Dynein heavy chain AAA lid" evidence="2">
    <location>
        <begin position="1"/>
        <end position="84"/>
    </location>
</feature>
<feature type="non-terminal residue" evidence="4">
    <location>
        <position position="132"/>
    </location>
</feature>
<protein>
    <submittedName>
        <fullName evidence="4">Dynein heavy chain 17, axonemal-like</fullName>
    </submittedName>
</protein>
<sequence length="132" mass="15041">VPWDDLRYLFGEIMYGGHITDDWDRRLCRTYLAEYIRTEMLEGEVLLAPGFQIPPNLDYKGYHEYIDENLPPESPYLYGLHPNAEIGFLTVTSEKLFRTVLEMQPKETDSGAGTGVSREEKAGPPHTLSSAM</sequence>